<evidence type="ECO:0000313" key="3">
    <source>
        <dbReference type="EMBL" id="KAF2002635.1"/>
    </source>
</evidence>
<dbReference type="InterPro" id="IPR029052">
    <property type="entry name" value="Metallo-depent_PP-like"/>
</dbReference>
<dbReference type="CDD" id="cd07379">
    <property type="entry name" value="MPP_239FB"/>
    <property type="match status" value="1"/>
</dbReference>
<evidence type="ECO:0000256" key="1">
    <source>
        <dbReference type="SAM" id="MobiDB-lite"/>
    </source>
</evidence>
<protein>
    <submittedName>
        <fullName evidence="3">Metallo-dependent phosphatase</fullName>
    </submittedName>
</protein>
<proteinExistence type="predicted"/>
<dbReference type="InterPro" id="IPR004843">
    <property type="entry name" value="Calcineurin-like_PHP"/>
</dbReference>
<gene>
    <name evidence="3" type="ORF">P154DRAFT_488056</name>
</gene>
<feature type="domain" description="Calcineurin-like phosphoesterase" evidence="2">
    <location>
        <begin position="32"/>
        <end position="227"/>
    </location>
</feature>
<dbReference type="EMBL" id="ML977576">
    <property type="protein sequence ID" value="KAF2002635.1"/>
    <property type="molecule type" value="Genomic_DNA"/>
</dbReference>
<feature type="region of interest" description="Disordered" evidence="1">
    <location>
        <begin position="1"/>
        <end position="27"/>
    </location>
</feature>
<dbReference type="AlphaFoldDB" id="A0A6A5WU58"/>
<dbReference type="PANTHER" id="PTHR12905">
    <property type="entry name" value="METALLOPHOSPHOESTERASE"/>
    <property type="match status" value="1"/>
</dbReference>
<dbReference type="GO" id="GO:0016787">
    <property type="term" value="F:hydrolase activity"/>
    <property type="evidence" value="ECO:0007669"/>
    <property type="project" value="InterPro"/>
</dbReference>
<dbReference type="InterPro" id="IPR051693">
    <property type="entry name" value="UPF0046_metallophosphoest"/>
</dbReference>
<dbReference type="PANTHER" id="PTHR12905:SF0">
    <property type="entry name" value="CALCINEURIN-LIKE PHOSPHOESTERASE DOMAIN-CONTAINING PROTEIN"/>
    <property type="match status" value="1"/>
</dbReference>
<dbReference type="Proteomes" id="UP000799779">
    <property type="component" value="Unassembled WGS sequence"/>
</dbReference>
<sequence>MEVSPLDRSRSSRSPTPPAKRSRATASTQPVRFLIISDTHGFELASHPECDVVLHCGDMTEDGSPASISGALESLAKIKAELKLCIAGNHEISLDKEYYTSEGGSEKDSEKSGVTFLNEGTHEFTVESGASFTLYASPYTPKYGASAFQYESREDRYNPPTITPAWGKNVGNQVSTIPEGIDIVMTHGPPQYILDRTGDGRNAGCEHLRRAIVRTRPRLHCFGHVHSGYGAQRIQYGSTIKNTGERDTITTLPPEWVGRNQAKRKGYACLSPGAAEAFKRDKNQTLTVNAAIMDGNNEPKNMPWIVDLELACPSSSPYRVEEEE</sequence>
<organism evidence="3 4">
    <name type="scientific">Amniculicola lignicola CBS 123094</name>
    <dbReference type="NCBI Taxonomy" id="1392246"/>
    <lineage>
        <taxon>Eukaryota</taxon>
        <taxon>Fungi</taxon>
        <taxon>Dikarya</taxon>
        <taxon>Ascomycota</taxon>
        <taxon>Pezizomycotina</taxon>
        <taxon>Dothideomycetes</taxon>
        <taxon>Pleosporomycetidae</taxon>
        <taxon>Pleosporales</taxon>
        <taxon>Amniculicolaceae</taxon>
        <taxon>Amniculicola</taxon>
    </lineage>
</organism>
<dbReference type="Pfam" id="PF00149">
    <property type="entry name" value="Metallophos"/>
    <property type="match status" value="1"/>
</dbReference>
<evidence type="ECO:0000313" key="4">
    <source>
        <dbReference type="Proteomes" id="UP000799779"/>
    </source>
</evidence>
<dbReference type="OrthoDB" id="630188at2759"/>
<evidence type="ECO:0000259" key="2">
    <source>
        <dbReference type="Pfam" id="PF00149"/>
    </source>
</evidence>
<dbReference type="SUPFAM" id="SSF56300">
    <property type="entry name" value="Metallo-dependent phosphatases"/>
    <property type="match status" value="1"/>
</dbReference>
<feature type="compositionally biased region" description="Basic and acidic residues" evidence="1">
    <location>
        <begin position="1"/>
        <end position="10"/>
    </location>
</feature>
<accession>A0A6A5WU58</accession>
<keyword evidence="4" id="KW-1185">Reference proteome</keyword>
<reference evidence="3" key="1">
    <citation type="journal article" date="2020" name="Stud. Mycol.">
        <title>101 Dothideomycetes genomes: a test case for predicting lifestyles and emergence of pathogens.</title>
        <authorList>
            <person name="Haridas S."/>
            <person name="Albert R."/>
            <person name="Binder M."/>
            <person name="Bloem J."/>
            <person name="Labutti K."/>
            <person name="Salamov A."/>
            <person name="Andreopoulos B."/>
            <person name="Baker S."/>
            <person name="Barry K."/>
            <person name="Bills G."/>
            <person name="Bluhm B."/>
            <person name="Cannon C."/>
            <person name="Castanera R."/>
            <person name="Culley D."/>
            <person name="Daum C."/>
            <person name="Ezra D."/>
            <person name="Gonzalez J."/>
            <person name="Henrissat B."/>
            <person name="Kuo A."/>
            <person name="Liang C."/>
            <person name="Lipzen A."/>
            <person name="Lutzoni F."/>
            <person name="Magnuson J."/>
            <person name="Mondo S."/>
            <person name="Nolan M."/>
            <person name="Ohm R."/>
            <person name="Pangilinan J."/>
            <person name="Park H.-J."/>
            <person name="Ramirez L."/>
            <person name="Alfaro M."/>
            <person name="Sun H."/>
            <person name="Tritt A."/>
            <person name="Yoshinaga Y."/>
            <person name="Zwiers L.-H."/>
            <person name="Turgeon B."/>
            <person name="Goodwin S."/>
            <person name="Spatafora J."/>
            <person name="Crous P."/>
            <person name="Grigoriev I."/>
        </authorList>
    </citation>
    <scope>NUCLEOTIDE SEQUENCE</scope>
    <source>
        <strain evidence="3">CBS 123094</strain>
    </source>
</reference>
<dbReference type="Gene3D" id="3.60.21.10">
    <property type="match status" value="1"/>
</dbReference>
<name>A0A6A5WU58_9PLEO</name>